<gene>
    <name evidence="2 4" type="ORF">P152DRAFT_5778</name>
</gene>
<organism evidence="2">
    <name type="scientific">Eremomyces bilateralis CBS 781.70</name>
    <dbReference type="NCBI Taxonomy" id="1392243"/>
    <lineage>
        <taxon>Eukaryota</taxon>
        <taxon>Fungi</taxon>
        <taxon>Dikarya</taxon>
        <taxon>Ascomycota</taxon>
        <taxon>Pezizomycotina</taxon>
        <taxon>Dothideomycetes</taxon>
        <taxon>Dothideomycetes incertae sedis</taxon>
        <taxon>Eremomycetales</taxon>
        <taxon>Eremomycetaceae</taxon>
        <taxon>Eremomyces</taxon>
    </lineage>
</organism>
<feature type="region of interest" description="Disordered" evidence="1">
    <location>
        <begin position="1"/>
        <end position="41"/>
    </location>
</feature>
<protein>
    <submittedName>
        <fullName evidence="2 4">Uncharacterized protein</fullName>
    </submittedName>
</protein>
<evidence type="ECO:0000313" key="3">
    <source>
        <dbReference type="Proteomes" id="UP000504638"/>
    </source>
</evidence>
<evidence type="ECO:0000313" key="4">
    <source>
        <dbReference type="RefSeq" id="XP_033538634.1"/>
    </source>
</evidence>
<dbReference type="RefSeq" id="XP_033538634.1">
    <property type="nucleotide sequence ID" value="XM_033683083.1"/>
</dbReference>
<dbReference type="OrthoDB" id="5335493at2759"/>
<dbReference type="GeneID" id="54423653"/>
<reference evidence="4" key="2">
    <citation type="submission" date="2020-04" db="EMBL/GenBank/DDBJ databases">
        <authorList>
            <consortium name="NCBI Genome Project"/>
        </authorList>
    </citation>
    <scope>NUCLEOTIDE SEQUENCE</scope>
    <source>
        <strain evidence="4">CBS 781.70</strain>
    </source>
</reference>
<proteinExistence type="predicted"/>
<feature type="compositionally biased region" description="Low complexity" evidence="1">
    <location>
        <begin position="14"/>
        <end position="34"/>
    </location>
</feature>
<name>A0A6G1GG21_9PEZI</name>
<sequence length="493" mass="56488">MESLPSRTIRRRTFPFTPKRSAPEPSSPSSPSSSLKTSARKRAVPAFSLSPLHLPAPSPQLREAFCDHLQNWANSPNRSPQDFRGWVCLSGDNRTYELGKPIKCLIRLEESRQVIKSVLKLYWRVTRPRRKSRLFACTTLSESASEELIPVSETGRYVAVMRIASGWAPEEDWTKMLAGKSSNPKDEVEEVDVDQWIFVGKPFPLMDLPKEMRLLIYQHALIKPNKFFFNDWRVDKKGGYHCDYFEGGDQFMKLSLVSFDVREELHSWFYSTTLFIFNSVPSFSQFLSNLTRPAFENLRRIQISFTEKDYYNLLTPEQLLCELELTIPDLERAVIRSKLPQLRLESLVIRVNQRPSHRTLIIGTIGARSPDPVIQLTPCKDAPSIIDVGWIVKSIERFFKNVPYVSRVRVEDSSWPHRPIEAIQEFDLSWDAYIDAATDPYLVSPKVRQGPPSAEGMGGRFDIGTILGRWMLSKEACFCPTLCTLGRHGPRNS</sequence>
<reference evidence="2 4" key="1">
    <citation type="submission" date="2020-01" db="EMBL/GenBank/DDBJ databases">
        <authorList>
            <consortium name="DOE Joint Genome Institute"/>
            <person name="Haridas S."/>
            <person name="Albert R."/>
            <person name="Binder M."/>
            <person name="Bloem J."/>
            <person name="Labutti K."/>
            <person name="Salamov A."/>
            <person name="Andreopoulos B."/>
            <person name="Baker S.E."/>
            <person name="Barry K."/>
            <person name="Bills G."/>
            <person name="Bluhm B.H."/>
            <person name="Cannon C."/>
            <person name="Castanera R."/>
            <person name="Culley D.E."/>
            <person name="Daum C."/>
            <person name="Ezra D."/>
            <person name="Gonzalez J.B."/>
            <person name="Henrissat B."/>
            <person name="Kuo A."/>
            <person name="Liang C."/>
            <person name="Lipzen A."/>
            <person name="Lutzoni F."/>
            <person name="Magnuson J."/>
            <person name="Mondo S."/>
            <person name="Nolan M."/>
            <person name="Ohm R."/>
            <person name="Pangilinan J."/>
            <person name="Park H.-J."/>
            <person name="Ramirez L."/>
            <person name="Alfaro M."/>
            <person name="Sun H."/>
            <person name="Tritt A."/>
            <person name="Yoshinaga Y."/>
            <person name="Zwiers L.-H."/>
            <person name="Turgeon B.G."/>
            <person name="Goodwin S.B."/>
            <person name="Spatafora J.W."/>
            <person name="Crous P.W."/>
            <person name="Grigoriev I.V."/>
        </authorList>
    </citation>
    <scope>NUCLEOTIDE SEQUENCE</scope>
    <source>
        <strain evidence="2 4">CBS 781.70</strain>
    </source>
</reference>
<dbReference type="InterPro" id="IPR038883">
    <property type="entry name" value="AN11006-like"/>
</dbReference>
<evidence type="ECO:0000313" key="2">
    <source>
        <dbReference type="EMBL" id="KAF1817003.1"/>
    </source>
</evidence>
<dbReference type="Proteomes" id="UP000504638">
    <property type="component" value="Unplaced"/>
</dbReference>
<dbReference type="PANTHER" id="PTHR42085:SF2">
    <property type="entry name" value="F-BOX DOMAIN-CONTAINING PROTEIN"/>
    <property type="match status" value="1"/>
</dbReference>
<dbReference type="EMBL" id="ML975149">
    <property type="protein sequence ID" value="KAF1817003.1"/>
    <property type="molecule type" value="Genomic_DNA"/>
</dbReference>
<reference evidence="4" key="3">
    <citation type="submission" date="2025-04" db="UniProtKB">
        <authorList>
            <consortium name="RefSeq"/>
        </authorList>
    </citation>
    <scope>IDENTIFICATION</scope>
    <source>
        <strain evidence="4">CBS 781.70</strain>
    </source>
</reference>
<dbReference type="PANTHER" id="PTHR42085">
    <property type="entry name" value="F-BOX DOMAIN-CONTAINING PROTEIN"/>
    <property type="match status" value="1"/>
</dbReference>
<dbReference type="AlphaFoldDB" id="A0A6G1GG21"/>
<accession>A0A6G1GG21</accession>
<evidence type="ECO:0000256" key="1">
    <source>
        <dbReference type="SAM" id="MobiDB-lite"/>
    </source>
</evidence>
<keyword evidence="3" id="KW-1185">Reference proteome</keyword>